<dbReference type="Proteomes" id="UP001187531">
    <property type="component" value="Unassembled WGS sequence"/>
</dbReference>
<dbReference type="InterPro" id="IPR044943">
    <property type="entry name" value="NOS_dom_1"/>
</dbReference>
<keyword evidence="3" id="KW-1185">Reference proteome</keyword>
<reference evidence="2" key="1">
    <citation type="submission" date="2023-07" db="EMBL/GenBank/DDBJ databases">
        <title>Chromosome-level genome assembly of Artemia franciscana.</title>
        <authorList>
            <person name="Jo E."/>
        </authorList>
    </citation>
    <scope>NUCLEOTIDE SEQUENCE</scope>
    <source>
        <tissue evidence="2">Whole body</tissue>
    </source>
</reference>
<evidence type="ECO:0000313" key="3">
    <source>
        <dbReference type="Proteomes" id="UP001187531"/>
    </source>
</evidence>
<dbReference type="EMBL" id="JAVRJZ010000016">
    <property type="protein sequence ID" value="KAK2711308.1"/>
    <property type="molecule type" value="Genomic_DNA"/>
</dbReference>
<name>A0AA88HHB3_ARTSF</name>
<dbReference type="AlphaFoldDB" id="A0AA88HHB3"/>
<dbReference type="GO" id="GO:0006809">
    <property type="term" value="P:nitric oxide biosynthetic process"/>
    <property type="evidence" value="ECO:0007669"/>
    <property type="project" value="InterPro"/>
</dbReference>
<evidence type="ECO:0000259" key="1">
    <source>
        <dbReference type="Pfam" id="PF02898"/>
    </source>
</evidence>
<dbReference type="SUPFAM" id="SSF56512">
    <property type="entry name" value="Nitric oxide (NO) synthase oxygenase domain"/>
    <property type="match status" value="1"/>
</dbReference>
<dbReference type="Pfam" id="PF02898">
    <property type="entry name" value="NO_synthase"/>
    <property type="match status" value="1"/>
</dbReference>
<organism evidence="2 3">
    <name type="scientific">Artemia franciscana</name>
    <name type="common">Brine shrimp</name>
    <name type="synonym">Artemia sanfranciscana</name>
    <dbReference type="NCBI Taxonomy" id="6661"/>
    <lineage>
        <taxon>Eukaryota</taxon>
        <taxon>Metazoa</taxon>
        <taxon>Ecdysozoa</taxon>
        <taxon>Arthropoda</taxon>
        <taxon>Crustacea</taxon>
        <taxon>Branchiopoda</taxon>
        <taxon>Anostraca</taxon>
        <taxon>Artemiidae</taxon>
        <taxon>Artemia</taxon>
    </lineage>
</organism>
<dbReference type="InterPro" id="IPR036119">
    <property type="entry name" value="NOS_N_sf"/>
</dbReference>
<evidence type="ECO:0000313" key="2">
    <source>
        <dbReference type="EMBL" id="KAK2711308.1"/>
    </source>
</evidence>
<sequence>MKQHANNEGIRLKNWYTGEVLYDKLGSTSNVQALNCRPTIFSMRPFYEFYASIEKFWSEEYLSRWSEIKMKIEESDGYTMKTKELKYGAIVARRKDPRCSGLIQ</sequence>
<feature type="domain" description="Nitric oxide synthase (NOS)" evidence="1">
    <location>
        <begin position="48"/>
        <end position="103"/>
    </location>
</feature>
<comment type="caution">
    <text evidence="2">The sequence shown here is derived from an EMBL/GenBank/DDBJ whole genome shotgun (WGS) entry which is preliminary data.</text>
</comment>
<dbReference type="InterPro" id="IPR004030">
    <property type="entry name" value="NOS_N"/>
</dbReference>
<proteinExistence type="predicted"/>
<dbReference type="Gene3D" id="3.90.340.10">
    <property type="entry name" value="Nitric Oxide Synthase, Chain A, domain 1"/>
    <property type="match status" value="1"/>
</dbReference>
<dbReference type="GO" id="GO:0004517">
    <property type="term" value="F:nitric-oxide synthase activity"/>
    <property type="evidence" value="ECO:0007669"/>
    <property type="project" value="InterPro"/>
</dbReference>
<protein>
    <recommendedName>
        <fullName evidence="1">Nitric oxide synthase (NOS) domain-containing protein</fullName>
    </recommendedName>
</protein>
<gene>
    <name evidence="2" type="ORF">QYM36_012483</name>
</gene>
<accession>A0AA88HHB3</accession>